<keyword evidence="6 9" id="KW-1133">Transmembrane helix</keyword>
<evidence type="ECO:0000256" key="9">
    <source>
        <dbReference type="RuleBase" id="RU362011"/>
    </source>
</evidence>
<feature type="domain" description="CBS" evidence="10">
    <location>
        <begin position="220"/>
        <end position="276"/>
    </location>
</feature>
<organism evidence="11 12">
    <name type="scientific">Candidatus Ornithomonoglobus merdipullorum</name>
    <dbReference type="NCBI Taxonomy" id="2840895"/>
    <lineage>
        <taxon>Bacteria</taxon>
        <taxon>Bacillati</taxon>
        <taxon>Bacillota</taxon>
        <taxon>Clostridia</taxon>
        <taxon>Candidatus Ornithomonoglobus</taxon>
    </lineage>
</organism>
<dbReference type="GO" id="GO:0005886">
    <property type="term" value="C:plasma membrane"/>
    <property type="evidence" value="ECO:0007669"/>
    <property type="project" value="UniProtKB-SubCell"/>
</dbReference>
<proteinExistence type="inferred from homology"/>
<gene>
    <name evidence="11" type="primary">mgtE</name>
    <name evidence="11" type="ORF">IAA61_04825</name>
</gene>
<dbReference type="SMART" id="SM00924">
    <property type="entry name" value="MgtE_N"/>
    <property type="match status" value="1"/>
</dbReference>
<keyword evidence="4 9" id="KW-0812">Transmembrane</keyword>
<name>A0A9D1MBG9_9FIRM</name>
<dbReference type="GO" id="GO:0046872">
    <property type="term" value="F:metal ion binding"/>
    <property type="evidence" value="ECO:0007669"/>
    <property type="project" value="UniProtKB-KW"/>
</dbReference>
<dbReference type="InterPro" id="IPR006668">
    <property type="entry name" value="Mg_transptr_MgtE_intracell_dom"/>
</dbReference>
<dbReference type="SUPFAM" id="SSF54631">
    <property type="entry name" value="CBS-domain pair"/>
    <property type="match status" value="1"/>
</dbReference>
<dbReference type="InterPro" id="IPR000644">
    <property type="entry name" value="CBS_dom"/>
</dbReference>
<comment type="function">
    <text evidence="9">Acts as a magnesium transporter.</text>
</comment>
<dbReference type="Gene3D" id="1.10.357.20">
    <property type="entry name" value="SLC41 divalent cation transporters, integral membrane domain"/>
    <property type="match status" value="1"/>
</dbReference>
<feature type="transmembrane region" description="Helical" evidence="9">
    <location>
        <begin position="304"/>
        <end position="332"/>
    </location>
</feature>
<dbReference type="SMART" id="SM00116">
    <property type="entry name" value="CBS"/>
    <property type="match status" value="2"/>
</dbReference>
<evidence type="ECO:0000256" key="4">
    <source>
        <dbReference type="ARBA" id="ARBA00022692"/>
    </source>
</evidence>
<evidence type="ECO:0000256" key="7">
    <source>
        <dbReference type="ARBA" id="ARBA00023136"/>
    </source>
</evidence>
<feature type="transmembrane region" description="Helical" evidence="9">
    <location>
        <begin position="407"/>
        <end position="438"/>
    </location>
</feature>
<dbReference type="Pfam" id="PF00571">
    <property type="entry name" value="CBS"/>
    <property type="match status" value="2"/>
</dbReference>
<dbReference type="Gene3D" id="1.25.60.10">
    <property type="entry name" value="MgtE N-terminal domain-like"/>
    <property type="match status" value="1"/>
</dbReference>
<dbReference type="SUPFAM" id="SSF161093">
    <property type="entry name" value="MgtE membrane domain-like"/>
    <property type="match status" value="1"/>
</dbReference>
<dbReference type="NCBIfam" id="TIGR00400">
    <property type="entry name" value="mgtE"/>
    <property type="match status" value="1"/>
</dbReference>
<dbReference type="InterPro" id="IPR036739">
    <property type="entry name" value="SLC41_membr_dom_sf"/>
</dbReference>
<accession>A0A9D1MBG9</accession>
<dbReference type="EMBL" id="DVNB01000050">
    <property type="protein sequence ID" value="HIU57120.1"/>
    <property type="molecule type" value="Genomic_DNA"/>
</dbReference>
<dbReference type="Pfam" id="PF03448">
    <property type="entry name" value="MgtE_N"/>
    <property type="match status" value="1"/>
</dbReference>
<dbReference type="PANTHER" id="PTHR43773">
    <property type="entry name" value="MAGNESIUM TRANSPORTER MGTE"/>
    <property type="match status" value="1"/>
</dbReference>
<evidence type="ECO:0000313" key="11">
    <source>
        <dbReference type="EMBL" id="HIU57120.1"/>
    </source>
</evidence>
<dbReference type="Gene3D" id="3.10.580.10">
    <property type="entry name" value="CBS-domain"/>
    <property type="match status" value="1"/>
</dbReference>
<keyword evidence="9" id="KW-0479">Metal-binding</keyword>
<comment type="subcellular location">
    <subcellularLocation>
        <location evidence="9">Cell membrane</location>
        <topology evidence="9">Multi-pass membrane protein</topology>
    </subcellularLocation>
    <subcellularLocation>
        <location evidence="1">Membrane</location>
        <topology evidence="1">Multi-pass membrane protein</topology>
    </subcellularLocation>
</comment>
<evidence type="ECO:0000256" key="2">
    <source>
        <dbReference type="ARBA" id="ARBA00009749"/>
    </source>
</evidence>
<reference evidence="11" key="2">
    <citation type="journal article" date="2021" name="PeerJ">
        <title>Extensive microbial diversity within the chicken gut microbiome revealed by metagenomics and culture.</title>
        <authorList>
            <person name="Gilroy R."/>
            <person name="Ravi A."/>
            <person name="Getino M."/>
            <person name="Pursley I."/>
            <person name="Horton D.L."/>
            <person name="Alikhan N.F."/>
            <person name="Baker D."/>
            <person name="Gharbi K."/>
            <person name="Hall N."/>
            <person name="Watson M."/>
            <person name="Adriaenssens E.M."/>
            <person name="Foster-Nyarko E."/>
            <person name="Jarju S."/>
            <person name="Secka A."/>
            <person name="Antonio M."/>
            <person name="Oren A."/>
            <person name="Chaudhuri R.R."/>
            <person name="La Ragione R."/>
            <person name="Hildebrand F."/>
            <person name="Pallen M.J."/>
        </authorList>
    </citation>
    <scope>NUCLEOTIDE SEQUENCE</scope>
    <source>
        <strain evidence="11">USAMLcec3-3695</strain>
    </source>
</reference>
<evidence type="ECO:0000313" key="12">
    <source>
        <dbReference type="Proteomes" id="UP000824109"/>
    </source>
</evidence>
<dbReference type="Proteomes" id="UP000824109">
    <property type="component" value="Unassembled WGS sequence"/>
</dbReference>
<dbReference type="InterPro" id="IPR006667">
    <property type="entry name" value="SLC41_membr_dom"/>
</dbReference>
<dbReference type="InterPro" id="IPR006669">
    <property type="entry name" value="MgtE_transporter"/>
</dbReference>
<dbReference type="GO" id="GO:0015095">
    <property type="term" value="F:magnesium ion transmembrane transporter activity"/>
    <property type="evidence" value="ECO:0007669"/>
    <property type="project" value="UniProtKB-UniRule"/>
</dbReference>
<keyword evidence="7 9" id="KW-0472">Membrane</keyword>
<feature type="transmembrane region" description="Helical" evidence="9">
    <location>
        <begin position="380"/>
        <end position="401"/>
    </location>
</feature>
<sequence>MNDESLEKENGIVSDDEKTAVKPDYEKEIIAIIGSSASPRKIRDSLSDYHENDIAEALPRLTLFERKKLYRILGTEELSNIFEYIDKDTVGTYLDEMDLKKAAELISNMESDEVVEVMREIEKEKRTVLAELLSEDVKKDIALIASFDEDEIGSRMTTNFIRISDNLTVKQAMNELVAQAPKNDNIYTIFVVDDGGYFYGAIDLKELIMARKDTDLEELIMTSFPYVYGNESIDDCIEQLKDYSENLIPVLDNNNRILGVITSQDIIEVVDDEMGEDYARLAGLIAEEDLKEPLKDSMKKRLPWLLILLLLGMCVSSVVGIFETVVAQLTIIMSFQSLILSMAGNVGTQSLAVTIRVVMDESLTGKQKVRLVLKEMKVGLSNGIIVGAISFLIIGLYIVVLKGREPSFAYAVSGCIGLAMVLAMVISGAMGTFVPLFFKKIKIDPAVASGPLITTMNDLVGVVAYYGLSWLLLIQLLHLGG</sequence>
<comment type="caution">
    <text evidence="11">The sequence shown here is derived from an EMBL/GenBank/DDBJ whole genome shotgun (WGS) entry which is preliminary data.</text>
</comment>
<evidence type="ECO:0000259" key="10">
    <source>
        <dbReference type="PROSITE" id="PS51371"/>
    </source>
</evidence>
<keyword evidence="3 9" id="KW-0813">Transport</keyword>
<evidence type="ECO:0000256" key="6">
    <source>
        <dbReference type="ARBA" id="ARBA00022989"/>
    </source>
</evidence>
<dbReference type="PROSITE" id="PS51371">
    <property type="entry name" value="CBS"/>
    <property type="match status" value="2"/>
</dbReference>
<keyword evidence="9" id="KW-1003">Cell membrane</keyword>
<reference evidence="11" key="1">
    <citation type="submission" date="2020-10" db="EMBL/GenBank/DDBJ databases">
        <authorList>
            <person name="Gilroy R."/>
        </authorList>
    </citation>
    <scope>NUCLEOTIDE SEQUENCE</scope>
    <source>
        <strain evidence="11">USAMLcec3-3695</strain>
    </source>
</reference>
<evidence type="ECO:0000256" key="8">
    <source>
        <dbReference type="PROSITE-ProRule" id="PRU00703"/>
    </source>
</evidence>
<comment type="similarity">
    <text evidence="2 9">Belongs to the SLC41A transporter family.</text>
</comment>
<evidence type="ECO:0000256" key="3">
    <source>
        <dbReference type="ARBA" id="ARBA00022448"/>
    </source>
</evidence>
<keyword evidence="5 9" id="KW-0460">Magnesium</keyword>
<feature type="transmembrane region" description="Helical" evidence="9">
    <location>
        <begin position="338"/>
        <end position="359"/>
    </location>
</feature>
<evidence type="ECO:0000256" key="5">
    <source>
        <dbReference type="ARBA" id="ARBA00022842"/>
    </source>
</evidence>
<dbReference type="PANTHER" id="PTHR43773:SF1">
    <property type="entry name" value="MAGNESIUM TRANSPORTER MGTE"/>
    <property type="match status" value="1"/>
</dbReference>
<comment type="subunit">
    <text evidence="9">Homodimer.</text>
</comment>
<keyword evidence="8" id="KW-0129">CBS domain</keyword>
<feature type="transmembrane region" description="Helical" evidence="9">
    <location>
        <begin position="459"/>
        <end position="478"/>
    </location>
</feature>
<dbReference type="CDD" id="cd04606">
    <property type="entry name" value="CBS_pair_Mg_transporter"/>
    <property type="match status" value="1"/>
</dbReference>
<dbReference type="InterPro" id="IPR046342">
    <property type="entry name" value="CBS_dom_sf"/>
</dbReference>
<feature type="domain" description="CBS" evidence="10">
    <location>
        <begin position="156"/>
        <end position="218"/>
    </location>
</feature>
<protein>
    <recommendedName>
        <fullName evidence="9">Magnesium transporter MgtE</fullName>
    </recommendedName>
</protein>
<dbReference type="SUPFAM" id="SSF158791">
    <property type="entry name" value="MgtE N-terminal domain-like"/>
    <property type="match status" value="1"/>
</dbReference>
<dbReference type="InterPro" id="IPR038076">
    <property type="entry name" value="MgtE_N_sf"/>
</dbReference>
<dbReference type="AlphaFoldDB" id="A0A9D1MBG9"/>
<evidence type="ECO:0000256" key="1">
    <source>
        <dbReference type="ARBA" id="ARBA00004141"/>
    </source>
</evidence>
<dbReference type="Pfam" id="PF01769">
    <property type="entry name" value="MgtE"/>
    <property type="match status" value="1"/>
</dbReference>